<gene>
    <name evidence="5" type="ORF">ACFODX_01385</name>
</gene>
<evidence type="ECO:0000259" key="4">
    <source>
        <dbReference type="PROSITE" id="PS50043"/>
    </source>
</evidence>
<dbReference type="SMART" id="SM00421">
    <property type="entry name" value="HTH_LUXR"/>
    <property type="match status" value="1"/>
</dbReference>
<dbReference type="Pfam" id="PF00196">
    <property type="entry name" value="GerE"/>
    <property type="match status" value="1"/>
</dbReference>
<dbReference type="PROSITE" id="PS50043">
    <property type="entry name" value="HTH_LUXR_2"/>
    <property type="match status" value="1"/>
</dbReference>
<dbReference type="InterPro" id="IPR036693">
    <property type="entry name" value="TF_LuxR_autoind-bd_dom_sf"/>
</dbReference>
<dbReference type="InterPro" id="IPR036388">
    <property type="entry name" value="WH-like_DNA-bd_sf"/>
</dbReference>
<dbReference type="PANTHER" id="PTHR44688">
    <property type="entry name" value="DNA-BINDING TRANSCRIPTIONAL ACTIVATOR DEVR_DOSR"/>
    <property type="match status" value="1"/>
</dbReference>
<evidence type="ECO:0000313" key="6">
    <source>
        <dbReference type="Proteomes" id="UP001595555"/>
    </source>
</evidence>
<evidence type="ECO:0000313" key="5">
    <source>
        <dbReference type="EMBL" id="MFC3114190.1"/>
    </source>
</evidence>
<reference evidence="6" key="1">
    <citation type="journal article" date="2019" name="Int. J. Syst. Evol. Microbiol.">
        <title>The Global Catalogue of Microorganisms (GCM) 10K type strain sequencing project: providing services to taxonomists for standard genome sequencing and annotation.</title>
        <authorList>
            <consortium name="The Broad Institute Genomics Platform"/>
            <consortium name="The Broad Institute Genome Sequencing Center for Infectious Disease"/>
            <person name="Wu L."/>
            <person name="Ma J."/>
        </authorList>
    </citation>
    <scope>NUCLEOTIDE SEQUENCE [LARGE SCALE GENOMIC DNA]</scope>
    <source>
        <strain evidence="6">KCTC 52237</strain>
    </source>
</reference>
<dbReference type="InterPro" id="IPR016032">
    <property type="entry name" value="Sig_transdc_resp-reg_C-effctor"/>
</dbReference>
<organism evidence="5 6">
    <name type="scientific">Cellvibrio fontiphilus</name>
    <dbReference type="NCBI Taxonomy" id="1815559"/>
    <lineage>
        <taxon>Bacteria</taxon>
        <taxon>Pseudomonadati</taxon>
        <taxon>Pseudomonadota</taxon>
        <taxon>Gammaproteobacteria</taxon>
        <taxon>Cellvibrionales</taxon>
        <taxon>Cellvibrionaceae</taxon>
        <taxon>Cellvibrio</taxon>
    </lineage>
</organism>
<keyword evidence="3" id="KW-0804">Transcription</keyword>
<dbReference type="Pfam" id="PF03472">
    <property type="entry name" value="Autoind_bind"/>
    <property type="match status" value="1"/>
</dbReference>
<dbReference type="Gene3D" id="1.10.10.10">
    <property type="entry name" value="Winged helix-like DNA-binding domain superfamily/Winged helix DNA-binding domain"/>
    <property type="match status" value="1"/>
</dbReference>
<protein>
    <submittedName>
        <fullName evidence="5">LuxR family transcriptional regulator</fullName>
    </submittedName>
</protein>
<dbReference type="PRINTS" id="PR00038">
    <property type="entry name" value="HTHLUXR"/>
</dbReference>
<sequence length="245" mass="27952">MKLSDFNELVFQFAQAETTDDITRLCVTHCAKMGFDNFIYALRVPTSFAEARIITIKGYPDSWLTHYFENAYYLDDPVIVHCKKHLIPIQWQDLGPVSTEMGERIMNEATEFGLKGGISMPVHGPTGEFGIFSMTLNEQKKMQLELIQQASPYIHLFAAYLHETVQRVLSLDVPDKKLLLTAREKECLRWTADGKTSWEISQLLNTSERTINFHLTNSMSKLDVNNRQHAVAKAVLQGIINPNPF</sequence>
<dbReference type="SUPFAM" id="SSF46894">
    <property type="entry name" value="C-terminal effector domain of the bipartite response regulators"/>
    <property type="match status" value="1"/>
</dbReference>
<evidence type="ECO:0000256" key="1">
    <source>
        <dbReference type="ARBA" id="ARBA00023015"/>
    </source>
</evidence>
<comment type="caution">
    <text evidence="5">The sequence shown here is derived from an EMBL/GenBank/DDBJ whole genome shotgun (WGS) entry which is preliminary data.</text>
</comment>
<keyword evidence="1" id="KW-0805">Transcription regulation</keyword>
<feature type="domain" description="HTH luxR-type" evidence="4">
    <location>
        <begin position="173"/>
        <end position="238"/>
    </location>
</feature>
<dbReference type="SUPFAM" id="SSF75516">
    <property type="entry name" value="Pheromone-binding domain of LuxR-like quorum-sensing transcription factors"/>
    <property type="match status" value="1"/>
</dbReference>
<dbReference type="CDD" id="cd06170">
    <property type="entry name" value="LuxR_C_like"/>
    <property type="match status" value="1"/>
</dbReference>
<dbReference type="Gene3D" id="3.30.450.80">
    <property type="entry name" value="Transcription factor LuxR-like, autoinducer-binding domain"/>
    <property type="match status" value="1"/>
</dbReference>
<evidence type="ECO:0000256" key="2">
    <source>
        <dbReference type="ARBA" id="ARBA00023125"/>
    </source>
</evidence>
<keyword evidence="6" id="KW-1185">Reference proteome</keyword>
<proteinExistence type="predicted"/>
<dbReference type="PANTHER" id="PTHR44688:SF16">
    <property type="entry name" value="DNA-BINDING TRANSCRIPTIONAL ACTIVATOR DEVR_DOSR"/>
    <property type="match status" value="1"/>
</dbReference>
<evidence type="ECO:0000256" key="3">
    <source>
        <dbReference type="ARBA" id="ARBA00023163"/>
    </source>
</evidence>
<name>A0ABV7F9I0_9GAMM</name>
<keyword evidence="2" id="KW-0238">DNA-binding</keyword>
<dbReference type="InterPro" id="IPR000792">
    <property type="entry name" value="Tscrpt_reg_LuxR_C"/>
</dbReference>
<dbReference type="EMBL" id="JBHRTF010000001">
    <property type="protein sequence ID" value="MFC3114190.1"/>
    <property type="molecule type" value="Genomic_DNA"/>
</dbReference>
<dbReference type="RefSeq" id="WP_378115304.1">
    <property type="nucleotide sequence ID" value="NZ_JBHRTF010000001.1"/>
</dbReference>
<dbReference type="Proteomes" id="UP001595555">
    <property type="component" value="Unassembled WGS sequence"/>
</dbReference>
<dbReference type="InterPro" id="IPR005143">
    <property type="entry name" value="TF_LuxR_autoind-bd_dom"/>
</dbReference>
<accession>A0ABV7F9I0</accession>